<reference evidence="7" key="1">
    <citation type="submission" date="2016-12" db="EMBL/GenBank/DDBJ databases">
        <authorList>
            <person name="Song W.-J."/>
            <person name="Kurnit D.M."/>
        </authorList>
    </citation>
    <scope>NUCLEOTIDE SEQUENCE [LARGE SCALE GENOMIC DNA]</scope>
    <source>
        <strain evidence="7">ATCC 51725</strain>
    </source>
</reference>
<dbReference type="PROSITE" id="PS00211">
    <property type="entry name" value="ABC_TRANSPORTER_1"/>
    <property type="match status" value="1"/>
</dbReference>
<dbReference type="Gene3D" id="3.40.50.300">
    <property type="entry name" value="P-loop containing nucleotide triphosphate hydrolases"/>
    <property type="match status" value="1"/>
</dbReference>
<dbReference type="PANTHER" id="PTHR43117">
    <property type="entry name" value="OSMOPROTECTANT IMPORT ATP-BINDING PROTEIN OSMV"/>
    <property type="match status" value="1"/>
</dbReference>
<keyword evidence="4 7" id="KW-0067">ATP-binding</keyword>
<dbReference type="GO" id="GO:0015418">
    <property type="term" value="F:ABC-type quaternary ammonium compound transporting activity"/>
    <property type="evidence" value="ECO:0007669"/>
    <property type="project" value="UniProtKB-EC"/>
</dbReference>
<protein>
    <recommendedName>
        <fullName evidence="5">ABC-type quaternary amine transporter</fullName>
        <ecNumber evidence="5">7.6.2.9</ecNumber>
    </recommendedName>
</protein>
<evidence type="ECO:0000256" key="2">
    <source>
        <dbReference type="ARBA" id="ARBA00022448"/>
    </source>
</evidence>
<proteinExistence type="inferred from homology"/>
<reference evidence="9" key="2">
    <citation type="submission" date="2016-12" db="EMBL/GenBank/DDBJ databases">
        <authorList>
            <person name="Gulvik C.A."/>
        </authorList>
    </citation>
    <scope>NUCLEOTIDE SEQUENCE [LARGE SCALE GENOMIC DNA]</scope>
    <source>
        <strain evidence="9">ATCC 51725</strain>
    </source>
</reference>
<keyword evidence="2" id="KW-0813">Transport</keyword>
<dbReference type="Proteomes" id="UP000255213">
    <property type="component" value="Unassembled WGS sequence"/>
</dbReference>
<dbReference type="GO" id="GO:0016887">
    <property type="term" value="F:ATP hydrolysis activity"/>
    <property type="evidence" value="ECO:0007669"/>
    <property type="project" value="InterPro"/>
</dbReference>
<dbReference type="Proteomes" id="UP000186437">
    <property type="component" value="Unassembled WGS sequence"/>
</dbReference>
<name>A0A1Q8EDC9_STRAI</name>
<dbReference type="SMART" id="SM00382">
    <property type="entry name" value="AAA"/>
    <property type="match status" value="1"/>
</dbReference>
<organism evidence="7 9">
    <name type="scientific">Streptococcus acidominimus</name>
    <dbReference type="NCBI Taxonomy" id="1326"/>
    <lineage>
        <taxon>Bacteria</taxon>
        <taxon>Bacillati</taxon>
        <taxon>Bacillota</taxon>
        <taxon>Bacilli</taxon>
        <taxon>Lactobacillales</taxon>
        <taxon>Streptococcaceae</taxon>
        <taxon>Streptococcus</taxon>
    </lineage>
</organism>
<dbReference type="FunFam" id="3.40.50.300:FF:000425">
    <property type="entry name" value="Probable ABC transporter, ATP-binding subunit"/>
    <property type="match status" value="1"/>
</dbReference>
<sequence length="238" mass="27136">MIEFKHVSKHFNGKYVLKDQTFTIRDGEFFVLVGTSGSGKTSTLKMLNRLIEPDEGGIYLDSKCLQDYQLRELRLATGYVLQQIALFPNLSVAENIALIPEMKKWQKKEIETCTKELLELVGLPASRYLHRMPSELSGGEQQRIGILRAIIARPKVLLLDEPFSALDPISREQLQDLVKEIQKEFQMTMIFVTHDMAEAVKLGDRIAIMDQGKILQLDTPERIQEAPATQFVADFFHV</sequence>
<dbReference type="InterPro" id="IPR003439">
    <property type="entry name" value="ABC_transporter-like_ATP-bd"/>
</dbReference>
<evidence type="ECO:0000259" key="6">
    <source>
        <dbReference type="PROSITE" id="PS50893"/>
    </source>
</evidence>
<dbReference type="EC" id="7.6.2.9" evidence="5"/>
<comment type="similarity">
    <text evidence="1">Belongs to the ABC transporter superfamily.</text>
</comment>
<dbReference type="RefSeq" id="WP_075099202.1">
    <property type="nucleotide sequence ID" value="NZ_MSJL01000020.1"/>
</dbReference>
<feature type="domain" description="ABC transporter" evidence="6">
    <location>
        <begin position="2"/>
        <end position="236"/>
    </location>
</feature>
<keyword evidence="9" id="KW-1185">Reference proteome</keyword>
<dbReference type="EMBL" id="UHEN01000001">
    <property type="protein sequence ID" value="SUN08633.1"/>
    <property type="molecule type" value="Genomic_DNA"/>
</dbReference>
<evidence type="ECO:0000256" key="3">
    <source>
        <dbReference type="ARBA" id="ARBA00022741"/>
    </source>
</evidence>
<dbReference type="PANTHER" id="PTHR43117:SF4">
    <property type="entry name" value="OSMOPROTECTANT IMPORT ATP-BINDING PROTEIN OSMV"/>
    <property type="match status" value="1"/>
</dbReference>
<evidence type="ECO:0000313" key="8">
    <source>
        <dbReference type="EMBL" id="SUN08633.1"/>
    </source>
</evidence>
<keyword evidence="3" id="KW-0547">Nucleotide-binding</keyword>
<dbReference type="InterPro" id="IPR017871">
    <property type="entry name" value="ABC_transporter-like_CS"/>
</dbReference>
<dbReference type="PROSITE" id="PS50893">
    <property type="entry name" value="ABC_TRANSPORTER_2"/>
    <property type="match status" value="1"/>
</dbReference>
<gene>
    <name evidence="8" type="primary">proV</name>
    <name evidence="7" type="ORF">BU200_05385</name>
    <name evidence="8" type="ORF">NCTC12957_02233</name>
</gene>
<accession>A0A1Q8EDC9</accession>
<dbReference type="EMBL" id="MSJL01000020">
    <property type="protein sequence ID" value="OLF49780.1"/>
    <property type="molecule type" value="Genomic_DNA"/>
</dbReference>
<dbReference type="InterPro" id="IPR027417">
    <property type="entry name" value="P-loop_NTPase"/>
</dbReference>
<reference evidence="8 10" key="3">
    <citation type="submission" date="2018-06" db="EMBL/GenBank/DDBJ databases">
        <authorList>
            <consortium name="Pathogen Informatics"/>
            <person name="Doyle S."/>
        </authorList>
    </citation>
    <scope>NUCLEOTIDE SEQUENCE [LARGE SCALE GENOMIC DNA]</scope>
    <source>
        <strain evidence="8 10">NCTC12957</strain>
    </source>
</reference>
<dbReference type="InterPro" id="IPR003593">
    <property type="entry name" value="AAA+_ATPase"/>
</dbReference>
<evidence type="ECO:0000313" key="10">
    <source>
        <dbReference type="Proteomes" id="UP000255213"/>
    </source>
</evidence>
<evidence type="ECO:0000256" key="5">
    <source>
        <dbReference type="ARBA" id="ARBA00066388"/>
    </source>
</evidence>
<dbReference type="AlphaFoldDB" id="A0A1Q8EDC9"/>
<evidence type="ECO:0000256" key="1">
    <source>
        <dbReference type="ARBA" id="ARBA00005417"/>
    </source>
</evidence>
<evidence type="ECO:0000313" key="7">
    <source>
        <dbReference type="EMBL" id="OLF49780.1"/>
    </source>
</evidence>
<dbReference type="Pfam" id="PF00005">
    <property type="entry name" value="ABC_tran"/>
    <property type="match status" value="1"/>
</dbReference>
<dbReference type="GO" id="GO:0005524">
    <property type="term" value="F:ATP binding"/>
    <property type="evidence" value="ECO:0007669"/>
    <property type="project" value="UniProtKB-KW"/>
</dbReference>
<evidence type="ECO:0000313" key="9">
    <source>
        <dbReference type="Proteomes" id="UP000186437"/>
    </source>
</evidence>
<evidence type="ECO:0000256" key="4">
    <source>
        <dbReference type="ARBA" id="ARBA00022840"/>
    </source>
</evidence>
<dbReference type="OrthoDB" id="9802264at2"/>
<dbReference type="SUPFAM" id="SSF52540">
    <property type="entry name" value="P-loop containing nucleoside triphosphate hydrolases"/>
    <property type="match status" value="1"/>
</dbReference>